<evidence type="ECO:0000313" key="2">
    <source>
        <dbReference type="Proteomes" id="UP000218263"/>
    </source>
</evidence>
<proteinExistence type="predicted"/>
<evidence type="ECO:0000313" key="1">
    <source>
        <dbReference type="EMBL" id="BAU52967.1"/>
    </source>
</evidence>
<dbReference type="AlphaFoldDB" id="A0A120MYF6"/>
<dbReference type="KEGG" id="mgot:MgSA37_01134"/>
<dbReference type="Proteomes" id="UP000218263">
    <property type="component" value="Chromosome"/>
</dbReference>
<reference evidence="1 2" key="1">
    <citation type="submission" date="2015-12" db="EMBL/GenBank/DDBJ databases">
        <title>Genome sequence of Mucilaginibacter gotjawali.</title>
        <authorList>
            <person name="Lee J.S."/>
            <person name="Lee K.C."/>
            <person name="Kim K.K."/>
            <person name="Lee B.W."/>
        </authorList>
    </citation>
    <scope>NUCLEOTIDE SEQUENCE [LARGE SCALE GENOMIC DNA]</scope>
    <source>
        <strain evidence="1 2">SA3-7</strain>
    </source>
</reference>
<organism evidence="1 2">
    <name type="scientific">Mucilaginibacter gotjawali</name>
    <dbReference type="NCBI Taxonomy" id="1550579"/>
    <lineage>
        <taxon>Bacteria</taxon>
        <taxon>Pseudomonadati</taxon>
        <taxon>Bacteroidota</taxon>
        <taxon>Sphingobacteriia</taxon>
        <taxon>Sphingobacteriales</taxon>
        <taxon>Sphingobacteriaceae</taxon>
        <taxon>Mucilaginibacter</taxon>
    </lineage>
</organism>
<name>A0A120MYF6_9SPHI</name>
<sequence length="448" mass="46013">MPTDKKISELPVASSISAADVSVLVDGGTDYQYTFTLLLQFLEANLSTGAKISFGTVLPQNTSGNNGDVFVNTPAGSFAQKVSGTWTVVYTLPAANAADGTLLYGAGVPGSATGKNSDSYINTLTGIFYQKASGTWAQVFSMATGPQGPQGTAGTNGTNGTNGNTILFGTTVPSNSTTGINGNFYINTSTYVLYGPKTAGVWGDGISLIGTGIQTGGTAGQILVKADGTDFNTTWEDNSFANLSGQPGDNPNMATALAAKQNSLGYTPENIATKGQPNGYASLDSTGKVPSAQLPAYVDEVQEFSSLSAFPATGAANIIYVATDTNYEYRWSGSTYIQLVASPGSTDAVPEGSTHLYFTAARVLAVVLTGISFGTVSAVTATDSVLAAIGKLQAQVTSISGKILPSGGTTGQILAKTSNTNYDTQWINPPTSGGGSSNFSYNFYQTTL</sequence>
<dbReference type="EMBL" id="AP017313">
    <property type="protein sequence ID" value="BAU52967.1"/>
    <property type="molecule type" value="Genomic_DNA"/>
</dbReference>
<dbReference type="OrthoDB" id="8457242at2"/>
<accession>A0A120MYF6</accession>
<gene>
    <name evidence="1" type="ORF">MgSA37_01134</name>
</gene>
<protein>
    <submittedName>
        <fullName evidence="1">Uncharacterized protein</fullName>
    </submittedName>
</protein>
<dbReference type="RefSeq" id="WP_096350226.1">
    <property type="nucleotide sequence ID" value="NZ_AP017313.1"/>
</dbReference>
<keyword evidence="2" id="KW-1185">Reference proteome</keyword>